<sequence length="169" mass="19629">LAIYILNLDHYSKLKAAQWYSLFAYIIPLSVKLSKVHHEHGILDAVYTCSSNYKKYNESVATLFAGVKVQPNHHCALHIPDQIRAWGPWPRVAEFTGERLIGFLQKIKTNSLIDKMNGTMMRRGCQLQRLMDKPVYQSMIQHEPTKGRSYDKKKIKLTDQMYGEIQNYL</sequence>
<feature type="non-terminal residue" evidence="1">
    <location>
        <position position="1"/>
    </location>
</feature>
<protein>
    <submittedName>
        <fullName evidence="1">Uncharacterized protein</fullName>
    </submittedName>
</protein>
<dbReference type="AlphaFoldDB" id="A0A0L6VVM1"/>
<gene>
    <name evidence="1" type="ORF">VP01_10048g1</name>
</gene>
<reference evidence="1 2" key="1">
    <citation type="submission" date="2015-08" db="EMBL/GenBank/DDBJ databases">
        <title>Next Generation Sequencing and Analysis of the Genome of Puccinia sorghi L Schw, the Causal Agent of Maize Common Rust.</title>
        <authorList>
            <person name="Rochi L."/>
            <person name="Burguener G."/>
            <person name="Darino M."/>
            <person name="Turjanski A."/>
            <person name="Kreff E."/>
            <person name="Dieguez M.J."/>
            <person name="Sacco F."/>
        </authorList>
    </citation>
    <scope>NUCLEOTIDE SEQUENCE [LARGE SCALE GENOMIC DNA]</scope>
    <source>
        <strain evidence="1 2">RO10H11247</strain>
    </source>
</reference>
<evidence type="ECO:0000313" key="1">
    <source>
        <dbReference type="EMBL" id="KNZ64689.1"/>
    </source>
</evidence>
<name>A0A0L6VVM1_9BASI</name>
<proteinExistence type="predicted"/>
<dbReference type="EMBL" id="LAVV01000053">
    <property type="protein sequence ID" value="KNZ64689.1"/>
    <property type="molecule type" value="Genomic_DNA"/>
</dbReference>
<feature type="non-terminal residue" evidence="1">
    <location>
        <position position="169"/>
    </location>
</feature>
<evidence type="ECO:0000313" key="2">
    <source>
        <dbReference type="Proteomes" id="UP000037035"/>
    </source>
</evidence>
<keyword evidence="2" id="KW-1185">Reference proteome</keyword>
<dbReference type="Proteomes" id="UP000037035">
    <property type="component" value="Unassembled WGS sequence"/>
</dbReference>
<dbReference type="VEuPathDB" id="FungiDB:VP01_10048g1"/>
<organism evidence="1 2">
    <name type="scientific">Puccinia sorghi</name>
    <dbReference type="NCBI Taxonomy" id="27349"/>
    <lineage>
        <taxon>Eukaryota</taxon>
        <taxon>Fungi</taxon>
        <taxon>Dikarya</taxon>
        <taxon>Basidiomycota</taxon>
        <taxon>Pucciniomycotina</taxon>
        <taxon>Pucciniomycetes</taxon>
        <taxon>Pucciniales</taxon>
        <taxon>Pucciniaceae</taxon>
        <taxon>Puccinia</taxon>
    </lineage>
</organism>
<comment type="caution">
    <text evidence="1">The sequence shown here is derived from an EMBL/GenBank/DDBJ whole genome shotgun (WGS) entry which is preliminary data.</text>
</comment>
<accession>A0A0L6VVM1</accession>